<dbReference type="AlphaFoldDB" id="A0AB33H3X7"/>
<protein>
    <submittedName>
        <fullName evidence="1">Uncharacterized protein</fullName>
    </submittedName>
</protein>
<reference evidence="1 2" key="1">
    <citation type="submission" date="2018-09" db="EMBL/GenBank/DDBJ databases">
        <title>Whole genome sequencing of Citrobacter freundii AR_0116.</title>
        <authorList>
            <person name="Conlan S."/>
            <person name="Thomas P.J."/>
            <person name="Mullikin J."/>
            <person name="Frank K.M."/>
            <person name="Segre J.A."/>
        </authorList>
    </citation>
    <scope>NUCLEOTIDE SEQUENCE [LARGE SCALE GENOMIC DNA]</scope>
    <source>
        <strain evidence="1 2">AR_0116</strain>
        <plasmid evidence="1 2">unnamed4</plasmid>
    </source>
</reference>
<dbReference type="Proteomes" id="UP000263627">
    <property type="component" value="Plasmid unnamed4"/>
</dbReference>
<geneLocation type="plasmid" evidence="1 2">
    <name>unnamed4</name>
</geneLocation>
<evidence type="ECO:0000313" key="2">
    <source>
        <dbReference type="Proteomes" id="UP000263627"/>
    </source>
</evidence>
<dbReference type="RefSeq" id="WP_119173806.1">
    <property type="nucleotide sequence ID" value="NZ_CP032182.1"/>
</dbReference>
<gene>
    <name evidence="1" type="ORF">AM363_02910</name>
</gene>
<proteinExistence type="predicted"/>
<evidence type="ECO:0000313" key="1">
    <source>
        <dbReference type="EMBL" id="AXZ45988.1"/>
    </source>
</evidence>
<accession>A0AB33H3X7</accession>
<dbReference type="EMBL" id="CP032182">
    <property type="protein sequence ID" value="AXZ45988.1"/>
    <property type="molecule type" value="Genomic_DNA"/>
</dbReference>
<keyword evidence="1" id="KW-0614">Plasmid</keyword>
<name>A0AB33H3X7_CITFR</name>
<sequence length="73" mass="8025">MDKVTLLLDKLQQRTKSSLASGGDGFVFASMLAFDVGLNTRTIRGILDAEVSRGALEKKERGTGRAHKYRTIQ</sequence>
<organism evidence="1 2">
    <name type="scientific">Citrobacter freundii</name>
    <dbReference type="NCBI Taxonomy" id="546"/>
    <lineage>
        <taxon>Bacteria</taxon>
        <taxon>Pseudomonadati</taxon>
        <taxon>Pseudomonadota</taxon>
        <taxon>Gammaproteobacteria</taxon>
        <taxon>Enterobacterales</taxon>
        <taxon>Enterobacteriaceae</taxon>
        <taxon>Citrobacter</taxon>
        <taxon>Citrobacter freundii complex</taxon>
    </lineage>
</organism>